<dbReference type="OrthoDB" id="9807890at2"/>
<dbReference type="AlphaFoldDB" id="A0A438AI98"/>
<sequence>MTIYAVPDIHGYSDELDRALRLIGEDGGRDARIVFLGDYTDRGPDSRGVLDRLIAGRSEGRDWICLMGNHDRMFLRFATEGQENDRNIRSRLSWLNARLGGTQTLGSYGLAATGTPAFLHPANGGWETLASYGLGTGEQLTGQELIARARTAIPEPHLQFLSDLPLWHEEPGLLFVHAGLRPGVPLDEQDEDDLIWIRDGFLDDDTDHGRLVVHGHTALDAPTHFGNRIDLDAGAGYGNPLIPAAFDGTDCFLLTETGRVPLPPPG</sequence>
<comment type="caution">
    <text evidence="2">The sequence shown here is derived from an EMBL/GenBank/DDBJ whole genome shotgun (WGS) entry which is preliminary data.</text>
</comment>
<proteinExistence type="predicted"/>
<evidence type="ECO:0000313" key="3">
    <source>
        <dbReference type="Proteomes" id="UP000285908"/>
    </source>
</evidence>
<organism evidence="2 3">
    <name type="scientific">Mesobaculum littorinae</name>
    <dbReference type="NCBI Taxonomy" id="2486419"/>
    <lineage>
        <taxon>Bacteria</taxon>
        <taxon>Pseudomonadati</taxon>
        <taxon>Pseudomonadota</taxon>
        <taxon>Alphaproteobacteria</taxon>
        <taxon>Rhodobacterales</taxon>
        <taxon>Roseobacteraceae</taxon>
        <taxon>Mesobaculum</taxon>
    </lineage>
</organism>
<dbReference type="PANTHER" id="PTHR42850">
    <property type="entry name" value="METALLOPHOSPHOESTERASE"/>
    <property type="match status" value="1"/>
</dbReference>
<dbReference type="InterPro" id="IPR050126">
    <property type="entry name" value="Ap4A_hydrolase"/>
</dbReference>
<dbReference type="Pfam" id="PF00149">
    <property type="entry name" value="Metallophos"/>
    <property type="match status" value="1"/>
</dbReference>
<dbReference type="RefSeq" id="WP_127905607.1">
    <property type="nucleotide sequence ID" value="NZ_RQXX01000002.1"/>
</dbReference>
<accession>A0A438AI98</accession>
<dbReference type="SUPFAM" id="SSF56300">
    <property type="entry name" value="Metallo-dependent phosphatases"/>
    <property type="match status" value="1"/>
</dbReference>
<evidence type="ECO:0000313" key="2">
    <source>
        <dbReference type="EMBL" id="RVV98374.1"/>
    </source>
</evidence>
<evidence type="ECO:0000259" key="1">
    <source>
        <dbReference type="Pfam" id="PF00149"/>
    </source>
</evidence>
<dbReference type="GO" id="GO:0008803">
    <property type="term" value="F:bis(5'-nucleosyl)-tetraphosphatase (symmetrical) activity"/>
    <property type="evidence" value="ECO:0007669"/>
    <property type="project" value="TreeGrafter"/>
</dbReference>
<dbReference type="EMBL" id="RQXX01000002">
    <property type="protein sequence ID" value="RVV98374.1"/>
    <property type="molecule type" value="Genomic_DNA"/>
</dbReference>
<dbReference type="GO" id="GO:0005737">
    <property type="term" value="C:cytoplasm"/>
    <property type="evidence" value="ECO:0007669"/>
    <property type="project" value="TreeGrafter"/>
</dbReference>
<feature type="domain" description="Calcineurin-like phosphoesterase" evidence="1">
    <location>
        <begin position="1"/>
        <end position="217"/>
    </location>
</feature>
<reference evidence="2 3" key="1">
    <citation type="submission" date="2018-11" db="EMBL/GenBank/DDBJ databases">
        <title>Mesobaculum littorinae gen. nov., sp. nov., isolated from Littorina scabra that represents a novel genus of the order Rhodobacteraceae.</title>
        <authorList>
            <person name="Li F."/>
        </authorList>
    </citation>
    <scope>NUCLEOTIDE SEQUENCE [LARGE SCALE GENOMIC DNA]</scope>
    <source>
        <strain evidence="2 3">M0103</strain>
    </source>
</reference>
<protein>
    <submittedName>
        <fullName evidence="2">Serine/threonine protein phosphatase</fullName>
    </submittedName>
</protein>
<gene>
    <name evidence="2" type="ORF">EKE94_05475</name>
</gene>
<dbReference type="PANTHER" id="PTHR42850:SF4">
    <property type="entry name" value="ZINC-DEPENDENT ENDOPOLYPHOSPHATASE"/>
    <property type="match status" value="1"/>
</dbReference>
<name>A0A438AI98_9RHOB</name>
<dbReference type="InterPro" id="IPR004843">
    <property type="entry name" value="Calcineurin-like_PHP"/>
</dbReference>
<dbReference type="Proteomes" id="UP000285908">
    <property type="component" value="Unassembled WGS sequence"/>
</dbReference>
<dbReference type="GO" id="GO:0016791">
    <property type="term" value="F:phosphatase activity"/>
    <property type="evidence" value="ECO:0007669"/>
    <property type="project" value="TreeGrafter"/>
</dbReference>
<dbReference type="Gene3D" id="3.60.21.10">
    <property type="match status" value="1"/>
</dbReference>
<keyword evidence="3" id="KW-1185">Reference proteome</keyword>
<dbReference type="InterPro" id="IPR029052">
    <property type="entry name" value="Metallo-depent_PP-like"/>
</dbReference>
<dbReference type="GO" id="GO:0110154">
    <property type="term" value="P:RNA decapping"/>
    <property type="evidence" value="ECO:0007669"/>
    <property type="project" value="TreeGrafter"/>
</dbReference>